<dbReference type="PROSITE" id="PS50071">
    <property type="entry name" value="HOMEOBOX_2"/>
    <property type="match status" value="1"/>
</dbReference>
<sequence length="969" mass="111336">MLTVPSESNLFKYTDNYNLSHSLIHSNDNSHHRHHHQHYIKQSHSSLTDQSHLIVQQCKSTGNIEPEPLNNNSNTNISSLDENNASNVDDGDDDDDDNADDEKKNNRYCTSRSSSSILTPNILVPYQNTTQSQQHQQNEFHDVSSTSLLKSSSSSSPLNSSLSKSLSLNTTDGVFSTNNSNNNNNNNNNGNKETMLNTAKLFNNIHANKHPLYSLSFPVDYYSNKLNESKSQFDKCINNASEKMRSITSNHAAGEQLNQNPNNIHSNHADEMYYRQSSFLPFSSQAPNEYNNPATEFNIGRSNLNQANYYYNQNTPERSANNSNNNTNNNNELVNSQSDKKDLQIIKNKKSDFILIRQRNRRKPRILFSQSQIYELERRFKQQRYLSAQEREQMANNLKMSAQQVKIWFQNRRYKLKRQVQDRNLEEASALHQLHNYSLPLLHHSRELYNHGASITDSSFSRLYNNITNRPNEIHHETEDLKQHVPKFNTYEWANIFSKTYNHYNKNTKNADNNTEGSSLLNTSDIPLLNSSAIINEERPFKHTNQSSSLSNYTDSKLFTSQFSRDTFTDLSHSFRQIESKSSLSPVLPSSQSSSFYHTLNTTQTSDLLPSVYNHHLSCSNPTLSQFQHKHELHNDNNNNYSDNNNNYYYYPSLYPFHNYYTSNNSTEGLNFDTTLRKDTNQSDLSVSMLNNLRNQPLTLNTSDMYDNYYLMRKRLQSRQSPLQMTPTVTTATTINLLSSTAVVAAAAAAAAVAESVNPSDKFIKSEEVSSKTNWLSNNSFPASGLSNSFNELIISTNKNQCQADEARKVSSPMSHSDYIQQKEEYNDKSEEFHSFPYHINKFDLEYQTVLNVAKAAFQRENILYRNKSPFLNEHAIEGKVTENCHDETIQTDVEPMNRNEESDSYSQEYQQNLHSTANTFDLSWSHNRLNKSRIMLDDKAYNSPHNLSSNFPAYSNIQPTDIIRRMSN</sequence>
<feature type="compositionally biased region" description="Low complexity" evidence="7">
    <location>
        <begin position="70"/>
        <end position="88"/>
    </location>
</feature>
<evidence type="ECO:0000313" key="10">
    <source>
        <dbReference type="WBParaSite" id="TREG1_89710.1"/>
    </source>
</evidence>
<dbReference type="Proteomes" id="UP000050795">
    <property type="component" value="Unassembled WGS sequence"/>
</dbReference>
<dbReference type="SUPFAM" id="SSF46689">
    <property type="entry name" value="Homeodomain-like"/>
    <property type="match status" value="1"/>
</dbReference>
<feature type="region of interest" description="Disordered" evidence="7">
    <location>
        <begin position="24"/>
        <end position="48"/>
    </location>
</feature>
<dbReference type="InterPro" id="IPR050394">
    <property type="entry name" value="Homeobox_NK-like"/>
</dbReference>
<dbReference type="GO" id="GO:0030154">
    <property type="term" value="P:cell differentiation"/>
    <property type="evidence" value="ECO:0007669"/>
    <property type="project" value="TreeGrafter"/>
</dbReference>
<dbReference type="Gene3D" id="1.10.10.60">
    <property type="entry name" value="Homeodomain-like"/>
    <property type="match status" value="1"/>
</dbReference>
<dbReference type="CDD" id="cd00086">
    <property type="entry name" value="homeodomain"/>
    <property type="match status" value="1"/>
</dbReference>
<evidence type="ECO:0000256" key="6">
    <source>
        <dbReference type="RuleBase" id="RU000682"/>
    </source>
</evidence>
<protein>
    <recommendedName>
        <fullName evidence="8">Homeobox domain-containing protein</fullName>
    </recommendedName>
</protein>
<name>A0AA85KB25_TRIRE</name>
<comment type="subcellular location">
    <subcellularLocation>
        <location evidence="1 5 6">Nucleus</location>
    </subcellularLocation>
</comment>
<feature type="compositionally biased region" description="Acidic residues" evidence="7">
    <location>
        <begin position="89"/>
        <end position="100"/>
    </location>
</feature>
<evidence type="ECO:0000313" key="9">
    <source>
        <dbReference type="Proteomes" id="UP000050795"/>
    </source>
</evidence>
<feature type="domain" description="Homeobox" evidence="8">
    <location>
        <begin position="359"/>
        <end position="419"/>
    </location>
</feature>
<dbReference type="SMART" id="SM00389">
    <property type="entry name" value="HOX"/>
    <property type="match status" value="1"/>
</dbReference>
<feature type="compositionally biased region" description="Low complexity" evidence="7">
    <location>
        <begin position="144"/>
        <end position="170"/>
    </location>
</feature>
<feature type="compositionally biased region" description="Low complexity" evidence="7">
    <location>
        <begin position="321"/>
        <end position="331"/>
    </location>
</feature>
<evidence type="ECO:0000259" key="8">
    <source>
        <dbReference type="PROSITE" id="PS50071"/>
    </source>
</evidence>
<feature type="compositionally biased region" description="Basic residues" evidence="7">
    <location>
        <begin position="31"/>
        <end position="41"/>
    </location>
</feature>
<proteinExistence type="predicted"/>
<dbReference type="AlphaFoldDB" id="A0AA85KB25"/>
<feature type="DNA-binding region" description="Homeobox" evidence="5">
    <location>
        <begin position="361"/>
        <end position="420"/>
    </location>
</feature>
<reference evidence="10" key="2">
    <citation type="submission" date="2023-11" db="UniProtKB">
        <authorList>
            <consortium name="WormBaseParasite"/>
        </authorList>
    </citation>
    <scope>IDENTIFICATION</scope>
</reference>
<keyword evidence="9" id="KW-1185">Reference proteome</keyword>
<evidence type="ECO:0000256" key="2">
    <source>
        <dbReference type="ARBA" id="ARBA00023125"/>
    </source>
</evidence>
<dbReference type="InterPro" id="IPR001356">
    <property type="entry name" value="HD"/>
</dbReference>
<keyword evidence="4 5" id="KW-0539">Nucleus</keyword>
<evidence type="ECO:0000256" key="3">
    <source>
        <dbReference type="ARBA" id="ARBA00023155"/>
    </source>
</evidence>
<dbReference type="Pfam" id="PF00046">
    <property type="entry name" value="Homeodomain"/>
    <property type="match status" value="1"/>
</dbReference>
<dbReference type="GO" id="GO:0000981">
    <property type="term" value="F:DNA-binding transcription factor activity, RNA polymerase II-specific"/>
    <property type="evidence" value="ECO:0007669"/>
    <property type="project" value="InterPro"/>
</dbReference>
<accession>A0AA85KB25</accession>
<evidence type="ECO:0000256" key="4">
    <source>
        <dbReference type="ARBA" id="ARBA00023242"/>
    </source>
</evidence>
<feature type="compositionally biased region" description="Low complexity" evidence="7">
    <location>
        <begin position="178"/>
        <end position="191"/>
    </location>
</feature>
<dbReference type="InterPro" id="IPR017970">
    <property type="entry name" value="Homeobox_CS"/>
</dbReference>
<evidence type="ECO:0000256" key="5">
    <source>
        <dbReference type="PROSITE-ProRule" id="PRU00108"/>
    </source>
</evidence>
<dbReference type="PROSITE" id="PS00027">
    <property type="entry name" value="HOMEOBOX_1"/>
    <property type="match status" value="1"/>
</dbReference>
<feature type="region of interest" description="Disordered" evidence="7">
    <location>
        <begin position="129"/>
        <end position="193"/>
    </location>
</feature>
<reference evidence="9" key="1">
    <citation type="submission" date="2022-06" db="EMBL/GenBank/DDBJ databases">
        <authorList>
            <person name="Berger JAMES D."/>
            <person name="Berger JAMES D."/>
        </authorList>
    </citation>
    <scope>NUCLEOTIDE SEQUENCE [LARGE SCALE GENOMIC DNA]</scope>
</reference>
<feature type="region of interest" description="Disordered" evidence="7">
    <location>
        <begin position="62"/>
        <end position="114"/>
    </location>
</feature>
<evidence type="ECO:0000256" key="1">
    <source>
        <dbReference type="ARBA" id="ARBA00004123"/>
    </source>
</evidence>
<dbReference type="GO" id="GO:0000978">
    <property type="term" value="F:RNA polymerase II cis-regulatory region sequence-specific DNA binding"/>
    <property type="evidence" value="ECO:0007669"/>
    <property type="project" value="TreeGrafter"/>
</dbReference>
<keyword evidence="3 5" id="KW-0371">Homeobox</keyword>
<evidence type="ECO:0000256" key="7">
    <source>
        <dbReference type="SAM" id="MobiDB-lite"/>
    </source>
</evidence>
<dbReference type="WBParaSite" id="TREG1_89710.1">
    <property type="protein sequence ID" value="TREG1_89710.1"/>
    <property type="gene ID" value="TREG1_89710"/>
</dbReference>
<dbReference type="PANTHER" id="PTHR24340">
    <property type="entry name" value="HOMEOBOX PROTEIN NKX"/>
    <property type="match status" value="1"/>
</dbReference>
<dbReference type="InterPro" id="IPR009057">
    <property type="entry name" value="Homeodomain-like_sf"/>
</dbReference>
<organism evidence="9 10">
    <name type="scientific">Trichobilharzia regenti</name>
    <name type="common">Nasal bird schistosome</name>
    <dbReference type="NCBI Taxonomy" id="157069"/>
    <lineage>
        <taxon>Eukaryota</taxon>
        <taxon>Metazoa</taxon>
        <taxon>Spiralia</taxon>
        <taxon>Lophotrochozoa</taxon>
        <taxon>Platyhelminthes</taxon>
        <taxon>Trematoda</taxon>
        <taxon>Digenea</taxon>
        <taxon>Strigeidida</taxon>
        <taxon>Schistosomatoidea</taxon>
        <taxon>Schistosomatidae</taxon>
        <taxon>Trichobilharzia</taxon>
    </lineage>
</organism>
<feature type="region of interest" description="Disordered" evidence="7">
    <location>
        <begin position="313"/>
        <end position="342"/>
    </location>
</feature>
<dbReference type="GO" id="GO:0005634">
    <property type="term" value="C:nucleus"/>
    <property type="evidence" value="ECO:0007669"/>
    <property type="project" value="UniProtKB-SubCell"/>
</dbReference>
<dbReference type="PANTHER" id="PTHR24340:SF111">
    <property type="entry name" value="HOMEOBOX DOMAIN-CONTAINING PROTEIN"/>
    <property type="match status" value="1"/>
</dbReference>
<keyword evidence="2 5" id="KW-0238">DNA-binding</keyword>